<evidence type="ECO:0000313" key="3">
    <source>
        <dbReference type="Proteomes" id="UP000237056"/>
    </source>
</evidence>
<keyword evidence="1" id="KW-0812">Transmembrane</keyword>
<dbReference type="Proteomes" id="UP000237056">
    <property type="component" value="Unassembled WGS sequence"/>
</dbReference>
<sequence length="57" mass="6563">MNFISLLFLQVDIDKKIKEAPNGNYQTGILIGSLLPYVILVGLAYLIYYWAKKKNKE</sequence>
<evidence type="ECO:0000313" key="2">
    <source>
        <dbReference type="EMBL" id="POS03025.1"/>
    </source>
</evidence>
<accession>A0A2S4NBG7</accession>
<keyword evidence="1" id="KW-1133">Transmembrane helix</keyword>
<keyword evidence="1" id="KW-0472">Membrane</keyword>
<keyword evidence="3" id="KW-1185">Reference proteome</keyword>
<organism evidence="2 3">
    <name type="scientific">Flavobacterium croceum DSM 17960</name>
    <dbReference type="NCBI Taxonomy" id="1121886"/>
    <lineage>
        <taxon>Bacteria</taxon>
        <taxon>Pseudomonadati</taxon>
        <taxon>Bacteroidota</taxon>
        <taxon>Flavobacteriia</taxon>
        <taxon>Flavobacteriales</taxon>
        <taxon>Flavobacteriaceae</taxon>
        <taxon>Flavobacterium</taxon>
    </lineage>
</organism>
<dbReference type="RefSeq" id="WP_169929235.1">
    <property type="nucleotide sequence ID" value="NZ_PQNY01000001.1"/>
</dbReference>
<dbReference type="AlphaFoldDB" id="A0A2S4NBG7"/>
<name>A0A2S4NBG7_9FLAO</name>
<feature type="transmembrane region" description="Helical" evidence="1">
    <location>
        <begin position="29"/>
        <end position="51"/>
    </location>
</feature>
<evidence type="ECO:0000256" key="1">
    <source>
        <dbReference type="SAM" id="Phobius"/>
    </source>
</evidence>
<reference evidence="2 3" key="1">
    <citation type="submission" date="2018-01" db="EMBL/GenBank/DDBJ databases">
        <title>Genomic Encyclopedia of Type Strains, Phase I: the one thousand microbial genomes (KMG-I) project.</title>
        <authorList>
            <person name="Goeker M."/>
        </authorList>
    </citation>
    <scope>NUCLEOTIDE SEQUENCE [LARGE SCALE GENOMIC DNA]</scope>
    <source>
        <strain evidence="2 3">DSM 17960</strain>
    </source>
</reference>
<proteinExistence type="predicted"/>
<dbReference type="EMBL" id="PQNY01000001">
    <property type="protein sequence ID" value="POS03025.1"/>
    <property type="molecule type" value="Genomic_DNA"/>
</dbReference>
<protein>
    <submittedName>
        <fullName evidence="2">Uncharacterized protein</fullName>
    </submittedName>
</protein>
<comment type="caution">
    <text evidence="2">The sequence shown here is derived from an EMBL/GenBank/DDBJ whole genome shotgun (WGS) entry which is preliminary data.</text>
</comment>
<gene>
    <name evidence="2" type="ORF">Q361_101124</name>
</gene>